<keyword evidence="3" id="KW-1185">Reference proteome</keyword>
<protein>
    <recommendedName>
        <fullName evidence="4">FCP1 homology domain-containing protein</fullName>
    </recommendedName>
</protein>
<accession>A0A024G648</accession>
<feature type="signal peptide" evidence="1">
    <location>
        <begin position="1"/>
        <end position="17"/>
    </location>
</feature>
<evidence type="ECO:0000256" key="1">
    <source>
        <dbReference type="SAM" id="SignalP"/>
    </source>
</evidence>
<evidence type="ECO:0000313" key="3">
    <source>
        <dbReference type="Proteomes" id="UP000053237"/>
    </source>
</evidence>
<keyword evidence="1" id="KW-0732">Signal</keyword>
<dbReference type="EMBL" id="CAIX01000028">
    <property type="protein sequence ID" value="CCI42018.1"/>
    <property type="molecule type" value="Genomic_DNA"/>
</dbReference>
<dbReference type="Proteomes" id="UP000053237">
    <property type="component" value="Unassembled WGS sequence"/>
</dbReference>
<proteinExistence type="predicted"/>
<organism evidence="2 3">
    <name type="scientific">Albugo candida</name>
    <dbReference type="NCBI Taxonomy" id="65357"/>
    <lineage>
        <taxon>Eukaryota</taxon>
        <taxon>Sar</taxon>
        <taxon>Stramenopiles</taxon>
        <taxon>Oomycota</taxon>
        <taxon>Peronosporomycetes</taxon>
        <taxon>Albuginales</taxon>
        <taxon>Albuginaceae</taxon>
        <taxon>Albugo</taxon>
    </lineage>
</organism>
<evidence type="ECO:0000313" key="2">
    <source>
        <dbReference type="EMBL" id="CCI42018.1"/>
    </source>
</evidence>
<dbReference type="InParanoid" id="A0A024G648"/>
<sequence>MVLKCLLSGLLPVLCSGGFHKNSFFDAIKNPALQCFFEEIFEKLDKRDDYCVFFELDNTILRDSFPNTVLAKQIVDGEFYFQAADVPLVFGFYNHMTGNLNPPFQCIGKDENFSAIVKKIQDIFAKRDRRLNFRFEEGEKLRLKELIPKWLKMASHVVQGDKEECAYLSITVPYRLLYNMNNEERTRLFQRAFSPSGEGEEVNDLPNQAVASPKMLQLIHALSEGKAKTYIISAMHSAYLESVTDALRIENSITGVFGTTCDNEIAGNAFKGVGNAMVRENKASKIKEIIKGTKCQPLLVADDPQYDRHMLVAALENGAHALAIFSGRGDKEIKKWLKTFGKTYDLRKVIGTSWIE</sequence>
<comment type="caution">
    <text evidence="2">The sequence shown here is derived from an EMBL/GenBank/DDBJ whole genome shotgun (WGS) entry which is preliminary data.</text>
</comment>
<dbReference type="InterPro" id="IPR036412">
    <property type="entry name" value="HAD-like_sf"/>
</dbReference>
<gene>
    <name evidence="2" type="ORF">BN9_028020</name>
</gene>
<dbReference type="AlphaFoldDB" id="A0A024G648"/>
<dbReference type="SUPFAM" id="SSF56784">
    <property type="entry name" value="HAD-like"/>
    <property type="match status" value="1"/>
</dbReference>
<name>A0A024G648_9STRA</name>
<dbReference type="InterPro" id="IPR023214">
    <property type="entry name" value="HAD_sf"/>
</dbReference>
<feature type="chain" id="PRO_5001529287" description="FCP1 homology domain-containing protein" evidence="1">
    <location>
        <begin position="18"/>
        <end position="356"/>
    </location>
</feature>
<evidence type="ECO:0008006" key="4">
    <source>
        <dbReference type="Google" id="ProtNLM"/>
    </source>
</evidence>
<dbReference type="Gene3D" id="3.40.50.1000">
    <property type="entry name" value="HAD superfamily/HAD-like"/>
    <property type="match status" value="1"/>
</dbReference>
<reference evidence="2 3" key="1">
    <citation type="submission" date="2012-05" db="EMBL/GenBank/DDBJ databases">
        <title>Recombination and specialization in a pathogen metapopulation.</title>
        <authorList>
            <person name="Gardiner A."/>
            <person name="Kemen E."/>
            <person name="Schultz-Larsen T."/>
            <person name="MacLean D."/>
            <person name="Van Oosterhout C."/>
            <person name="Jones J.D.G."/>
        </authorList>
    </citation>
    <scope>NUCLEOTIDE SEQUENCE [LARGE SCALE GENOMIC DNA]</scope>
    <source>
        <strain evidence="2 3">Ac Nc2</strain>
    </source>
</reference>